<evidence type="ECO:0000259" key="2">
    <source>
        <dbReference type="PROSITE" id="PS50097"/>
    </source>
</evidence>
<name>A0A316VI81_9BASI</name>
<dbReference type="OrthoDB" id="2524557at2759"/>
<feature type="domain" description="BTB" evidence="2">
    <location>
        <begin position="15"/>
        <end position="69"/>
    </location>
</feature>
<feature type="compositionally biased region" description="Polar residues" evidence="1">
    <location>
        <begin position="55"/>
        <end position="70"/>
    </location>
</feature>
<keyword evidence="4" id="KW-1185">Reference proteome</keyword>
<dbReference type="PANTHER" id="PTHR24410:SF23">
    <property type="entry name" value="BTB DOMAIN-CONTAINING PROTEIN-RELATED"/>
    <property type="match status" value="1"/>
</dbReference>
<dbReference type="Gene3D" id="3.30.710.10">
    <property type="entry name" value="Potassium Channel Kv1.1, Chain A"/>
    <property type="match status" value="1"/>
</dbReference>
<gene>
    <name evidence="3" type="ORF">FA14DRAFT_116065</name>
</gene>
<evidence type="ECO:0000256" key="1">
    <source>
        <dbReference type="SAM" id="MobiDB-lite"/>
    </source>
</evidence>
<dbReference type="PROSITE" id="PS50097">
    <property type="entry name" value="BTB"/>
    <property type="match status" value="1"/>
</dbReference>
<accession>A0A316VI81</accession>
<dbReference type="RefSeq" id="XP_025357641.1">
    <property type="nucleotide sequence ID" value="XM_025496152.1"/>
</dbReference>
<dbReference type="SUPFAM" id="SSF54695">
    <property type="entry name" value="POZ domain"/>
    <property type="match status" value="1"/>
</dbReference>
<evidence type="ECO:0000313" key="3">
    <source>
        <dbReference type="EMBL" id="PWN37339.1"/>
    </source>
</evidence>
<dbReference type="STRING" id="1280837.A0A316VI81"/>
<dbReference type="AlphaFoldDB" id="A0A316VI81"/>
<dbReference type="InterPro" id="IPR051481">
    <property type="entry name" value="BTB-POZ/Galectin-3-binding"/>
</dbReference>
<dbReference type="Pfam" id="PF00651">
    <property type="entry name" value="BTB"/>
    <property type="match status" value="1"/>
</dbReference>
<sequence length="335" mass="38368">FEILPQFRIDSNLRGDVLIRCSDCDFYVHKAVLYFASPFFRAILDGDWKETHPSLHTISSSESSVDSALTRSEDEEQTDNSPVEADKAEKQTNTEPGSDTIKEAERRNDATRSQRLQKRDQNLVAVIDLTEEDAATFQDFLCHVYPNLDLIVTWINIFPLFAFSDKFEVPFLRRACTTFLRASLAGRPIDAMALSERHGIEDVYREASRHVLDNMPSWAQEELDVLSQETLLKLERKRTWFLERLLKLGLANPARDYECHSACPDPQQCAKLLDVRWHSQYAAAFKYGPPQPSIIMRHLRELDGNGAHSQSMTMLACQSSSKAWVQSLFDRMYGL</sequence>
<dbReference type="GeneID" id="37017933"/>
<organism evidence="3 4">
    <name type="scientific">Meira miltonrushii</name>
    <dbReference type="NCBI Taxonomy" id="1280837"/>
    <lineage>
        <taxon>Eukaryota</taxon>
        <taxon>Fungi</taxon>
        <taxon>Dikarya</taxon>
        <taxon>Basidiomycota</taxon>
        <taxon>Ustilaginomycotina</taxon>
        <taxon>Exobasidiomycetes</taxon>
        <taxon>Exobasidiales</taxon>
        <taxon>Brachybasidiaceae</taxon>
        <taxon>Meira</taxon>
    </lineage>
</organism>
<feature type="non-terminal residue" evidence="3">
    <location>
        <position position="1"/>
    </location>
</feature>
<dbReference type="InParanoid" id="A0A316VI81"/>
<feature type="region of interest" description="Disordered" evidence="1">
    <location>
        <begin position="55"/>
        <end position="115"/>
    </location>
</feature>
<dbReference type="InterPro" id="IPR000210">
    <property type="entry name" value="BTB/POZ_dom"/>
</dbReference>
<feature type="compositionally biased region" description="Basic and acidic residues" evidence="1">
    <location>
        <begin position="100"/>
        <end position="115"/>
    </location>
</feature>
<dbReference type="CDD" id="cd18186">
    <property type="entry name" value="BTB_POZ_ZBTB_KLHL-like"/>
    <property type="match status" value="1"/>
</dbReference>
<reference evidence="3 4" key="1">
    <citation type="journal article" date="2018" name="Mol. Biol. Evol.">
        <title>Broad Genomic Sampling Reveals a Smut Pathogenic Ancestry of the Fungal Clade Ustilaginomycotina.</title>
        <authorList>
            <person name="Kijpornyongpan T."/>
            <person name="Mondo S.J."/>
            <person name="Barry K."/>
            <person name="Sandor L."/>
            <person name="Lee J."/>
            <person name="Lipzen A."/>
            <person name="Pangilinan J."/>
            <person name="LaButti K."/>
            <person name="Hainaut M."/>
            <person name="Henrissat B."/>
            <person name="Grigoriev I.V."/>
            <person name="Spatafora J.W."/>
            <person name="Aime M.C."/>
        </authorList>
    </citation>
    <scope>NUCLEOTIDE SEQUENCE [LARGE SCALE GENOMIC DNA]</scope>
    <source>
        <strain evidence="3 4">MCA 3882</strain>
    </source>
</reference>
<proteinExistence type="predicted"/>
<protein>
    <recommendedName>
        <fullName evidence="2">BTB domain-containing protein</fullName>
    </recommendedName>
</protein>
<dbReference type="InterPro" id="IPR011333">
    <property type="entry name" value="SKP1/BTB/POZ_sf"/>
</dbReference>
<dbReference type="Proteomes" id="UP000245771">
    <property type="component" value="Unassembled WGS sequence"/>
</dbReference>
<dbReference type="SMART" id="SM00225">
    <property type="entry name" value="BTB"/>
    <property type="match status" value="1"/>
</dbReference>
<dbReference type="PANTHER" id="PTHR24410">
    <property type="entry name" value="HL07962P-RELATED"/>
    <property type="match status" value="1"/>
</dbReference>
<dbReference type="EMBL" id="KZ819602">
    <property type="protein sequence ID" value="PWN37339.1"/>
    <property type="molecule type" value="Genomic_DNA"/>
</dbReference>
<feature type="non-terminal residue" evidence="3">
    <location>
        <position position="335"/>
    </location>
</feature>
<evidence type="ECO:0000313" key="4">
    <source>
        <dbReference type="Proteomes" id="UP000245771"/>
    </source>
</evidence>